<dbReference type="RefSeq" id="WP_171219461.1">
    <property type="nucleotide sequence ID" value="NZ_JABEPP010000004.1"/>
</dbReference>
<dbReference type="Proteomes" id="UP000564885">
    <property type="component" value="Unassembled WGS sequence"/>
</dbReference>
<name>A0A849I3N8_9HYPH</name>
<evidence type="ECO:0000259" key="5">
    <source>
        <dbReference type="PROSITE" id="PS50931"/>
    </source>
</evidence>
<proteinExistence type="inferred from homology"/>
<dbReference type="InterPro" id="IPR005119">
    <property type="entry name" value="LysR_subst-bd"/>
</dbReference>
<dbReference type="SUPFAM" id="SSF46785">
    <property type="entry name" value="Winged helix' DNA-binding domain"/>
    <property type="match status" value="1"/>
</dbReference>
<evidence type="ECO:0000256" key="2">
    <source>
        <dbReference type="ARBA" id="ARBA00023015"/>
    </source>
</evidence>
<dbReference type="EMBL" id="JABEPP010000004">
    <property type="protein sequence ID" value="NNM74032.1"/>
    <property type="molecule type" value="Genomic_DNA"/>
</dbReference>
<dbReference type="InterPro" id="IPR036390">
    <property type="entry name" value="WH_DNA-bd_sf"/>
</dbReference>
<dbReference type="PRINTS" id="PR00039">
    <property type="entry name" value="HTHLYSR"/>
</dbReference>
<evidence type="ECO:0000256" key="3">
    <source>
        <dbReference type="ARBA" id="ARBA00023125"/>
    </source>
</evidence>
<dbReference type="FunFam" id="1.10.10.10:FF:000001">
    <property type="entry name" value="LysR family transcriptional regulator"/>
    <property type="match status" value="1"/>
</dbReference>
<dbReference type="AlphaFoldDB" id="A0A849I3N8"/>
<reference evidence="6 7" key="1">
    <citation type="submission" date="2020-04" db="EMBL/GenBank/DDBJ databases">
        <title>Enterovirga sp. isolate from soil.</title>
        <authorList>
            <person name="Chea S."/>
            <person name="Kim D.-U."/>
        </authorList>
    </citation>
    <scope>NUCLEOTIDE SEQUENCE [LARGE SCALE GENOMIC DNA]</scope>
    <source>
        <strain evidence="6 7">DB1703</strain>
    </source>
</reference>
<dbReference type="PROSITE" id="PS50931">
    <property type="entry name" value="HTH_LYSR"/>
    <property type="match status" value="1"/>
</dbReference>
<keyword evidence="7" id="KW-1185">Reference proteome</keyword>
<keyword evidence="2" id="KW-0805">Transcription regulation</keyword>
<dbReference type="Pfam" id="PF00126">
    <property type="entry name" value="HTH_1"/>
    <property type="match status" value="1"/>
</dbReference>
<dbReference type="PANTHER" id="PTHR30126:SF77">
    <property type="entry name" value="TRANSCRIPTIONAL REGULATORY PROTEIN"/>
    <property type="match status" value="1"/>
</dbReference>
<dbReference type="CDD" id="cd05466">
    <property type="entry name" value="PBP2_LTTR_substrate"/>
    <property type="match status" value="1"/>
</dbReference>
<protein>
    <submittedName>
        <fullName evidence="6">LysR family transcriptional regulator</fullName>
    </submittedName>
</protein>
<evidence type="ECO:0000313" key="7">
    <source>
        <dbReference type="Proteomes" id="UP000564885"/>
    </source>
</evidence>
<organism evidence="6 7">
    <name type="scientific">Enterovirga aerilata</name>
    <dbReference type="NCBI Taxonomy" id="2730920"/>
    <lineage>
        <taxon>Bacteria</taxon>
        <taxon>Pseudomonadati</taxon>
        <taxon>Pseudomonadota</taxon>
        <taxon>Alphaproteobacteria</taxon>
        <taxon>Hyphomicrobiales</taxon>
        <taxon>Methylobacteriaceae</taxon>
        <taxon>Enterovirga</taxon>
    </lineage>
</organism>
<dbReference type="InterPro" id="IPR000847">
    <property type="entry name" value="LysR_HTH_N"/>
</dbReference>
<dbReference type="PANTHER" id="PTHR30126">
    <property type="entry name" value="HTH-TYPE TRANSCRIPTIONAL REGULATOR"/>
    <property type="match status" value="1"/>
</dbReference>
<comment type="similarity">
    <text evidence="1">Belongs to the LysR transcriptional regulatory family.</text>
</comment>
<comment type="caution">
    <text evidence="6">The sequence shown here is derived from an EMBL/GenBank/DDBJ whole genome shotgun (WGS) entry which is preliminary data.</text>
</comment>
<dbReference type="GO" id="GO:0000976">
    <property type="term" value="F:transcription cis-regulatory region binding"/>
    <property type="evidence" value="ECO:0007669"/>
    <property type="project" value="TreeGrafter"/>
</dbReference>
<dbReference type="Gene3D" id="1.10.10.10">
    <property type="entry name" value="Winged helix-like DNA-binding domain superfamily/Winged helix DNA-binding domain"/>
    <property type="match status" value="1"/>
</dbReference>
<evidence type="ECO:0000313" key="6">
    <source>
        <dbReference type="EMBL" id="NNM74032.1"/>
    </source>
</evidence>
<gene>
    <name evidence="6" type="ORF">HJG44_16770</name>
</gene>
<dbReference type="SUPFAM" id="SSF53850">
    <property type="entry name" value="Periplasmic binding protein-like II"/>
    <property type="match status" value="1"/>
</dbReference>
<dbReference type="Pfam" id="PF03466">
    <property type="entry name" value="LysR_substrate"/>
    <property type="match status" value="1"/>
</dbReference>
<evidence type="ECO:0000256" key="1">
    <source>
        <dbReference type="ARBA" id="ARBA00009437"/>
    </source>
</evidence>
<accession>A0A849I3N8</accession>
<feature type="domain" description="HTH lysR-type" evidence="5">
    <location>
        <begin position="1"/>
        <end position="58"/>
    </location>
</feature>
<dbReference type="Gene3D" id="3.40.190.290">
    <property type="match status" value="1"/>
</dbReference>
<keyword evidence="3" id="KW-0238">DNA-binding</keyword>
<dbReference type="GO" id="GO:0003700">
    <property type="term" value="F:DNA-binding transcription factor activity"/>
    <property type="evidence" value="ECO:0007669"/>
    <property type="project" value="InterPro"/>
</dbReference>
<evidence type="ECO:0000256" key="4">
    <source>
        <dbReference type="ARBA" id="ARBA00023163"/>
    </source>
</evidence>
<keyword evidence="4" id="KW-0804">Transcription</keyword>
<sequence length="296" mass="32351">MELRELEAFFWVATLRSFSRAADRLHTSQPTISARVAALEAHLAVTLLERGGRRVRLTPLGTEMLGFAERILGLRAQAEHAVSGAAGLRGHVRLGTAETVVHTWLPRFIRELETRHPRLSVELTVDTTPNLREELVRGELDLAILLGPISEPTMHSRPISTYPLSLVAAPSLGLAGRELTLADLGAYPFITYSHRTRPTIALRELFRNSGLPQPRLIASASLAANIRLAVDGVGPATLPEILVAREIADGRLHPLTVDFELEPLRFTVTYPRAPSDPLIAAAAELARQVASAYQES</sequence>
<dbReference type="InterPro" id="IPR036388">
    <property type="entry name" value="WH-like_DNA-bd_sf"/>
</dbReference>